<dbReference type="CDD" id="cd09272">
    <property type="entry name" value="RNase_HI_RT_Ty1"/>
    <property type="match status" value="1"/>
</dbReference>
<accession>A0AA88V9N8</accession>
<dbReference type="PANTHER" id="PTHR47481">
    <property type="match status" value="1"/>
</dbReference>
<evidence type="ECO:0000313" key="2">
    <source>
        <dbReference type="Proteomes" id="UP001188597"/>
    </source>
</evidence>
<reference evidence="1" key="1">
    <citation type="submission" date="2022-12" db="EMBL/GenBank/DDBJ databases">
        <title>Draft genome assemblies for two species of Escallonia (Escalloniales).</title>
        <authorList>
            <person name="Chanderbali A."/>
            <person name="Dervinis C."/>
            <person name="Anghel I."/>
            <person name="Soltis D."/>
            <person name="Soltis P."/>
            <person name="Zapata F."/>
        </authorList>
    </citation>
    <scope>NUCLEOTIDE SEQUENCE</scope>
    <source>
        <strain evidence="1">UCBG64.0493</strain>
        <tissue evidence="1">Leaf</tissue>
    </source>
</reference>
<comment type="caution">
    <text evidence="1">The sequence shown here is derived from an EMBL/GenBank/DDBJ whole genome shotgun (WGS) entry which is preliminary data.</text>
</comment>
<dbReference type="Pfam" id="PF14223">
    <property type="entry name" value="Retrotran_gag_2"/>
    <property type="match status" value="1"/>
</dbReference>
<evidence type="ECO:0000313" key="1">
    <source>
        <dbReference type="EMBL" id="KAK3004360.1"/>
    </source>
</evidence>
<evidence type="ECO:0008006" key="3">
    <source>
        <dbReference type="Google" id="ProtNLM"/>
    </source>
</evidence>
<dbReference type="AlphaFoldDB" id="A0AA88V9N8"/>
<dbReference type="EMBL" id="JAVXUP010002269">
    <property type="protein sequence ID" value="KAK3004360.1"/>
    <property type="molecule type" value="Genomic_DNA"/>
</dbReference>
<dbReference type="Proteomes" id="UP001188597">
    <property type="component" value="Unassembled WGS sequence"/>
</dbReference>
<organism evidence="1 2">
    <name type="scientific">Escallonia herrerae</name>
    <dbReference type="NCBI Taxonomy" id="1293975"/>
    <lineage>
        <taxon>Eukaryota</taxon>
        <taxon>Viridiplantae</taxon>
        <taxon>Streptophyta</taxon>
        <taxon>Embryophyta</taxon>
        <taxon>Tracheophyta</taxon>
        <taxon>Spermatophyta</taxon>
        <taxon>Magnoliopsida</taxon>
        <taxon>eudicotyledons</taxon>
        <taxon>Gunneridae</taxon>
        <taxon>Pentapetalae</taxon>
        <taxon>asterids</taxon>
        <taxon>campanulids</taxon>
        <taxon>Escalloniales</taxon>
        <taxon>Escalloniaceae</taxon>
        <taxon>Escallonia</taxon>
    </lineage>
</organism>
<proteinExistence type="predicted"/>
<gene>
    <name evidence="1" type="ORF">RJ639_020191</name>
</gene>
<dbReference type="PANTHER" id="PTHR47481:SF21">
    <property type="entry name" value="BASIC-LEUCINE ZIPPER TRANSCRIPTION FACTOR Q-RELATED"/>
    <property type="match status" value="1"/>
</dbReference>
<dbReference type="SUPFAM" id="SSF56672">
    <property type="entry name" value="DNA/RNA polymerases"/>
    <property type="match status" value="1"/>
</dbReference>
<protein>
    <recommendedName>
        <fullName evidence="3">Retrotransposon Copia-like N-terminal domain-containing protein</fullName>
    </recommendedName>
</protein>
<sequence>MATNTTVVNSDNTVSNTTVVQFNAASQLPIKLAGSHNFTTWKAQVSMLMHGHNLFGHLDGTLAAPPTTLKENNQSTPNPAYQIWFRQDQLVQNAILASVEPTLASTVAIAPSAHKAWTSLHTAFANKSQTRIISLQDQLASITKDSRPVTDYLRDIRSIADELATAGAAITNVQLIVRILQGLGSEYKAISAAIRSRETTISYEELLLVYSDSDWAGDPTDRTSTTGYVTYLGSTPISWCSKKQRSVSRSSTEAEYRAVAAALAETNWLTNLLRELRFPLKAIPRILCDNVGTTYICENPVFHSKMKHIAIDFHFVRDQVQRKEVEVKHLHSADQVADVLTKPLPRASFSRMFDKLGVADIHTNLRGRKRDRLGQIC</sequence>
<keyword evidence="2" id="KW-1185">Reference proteome</keyword>
<dbReference type="InterPro" id="IPR043502">
    <property type="entry name" value="DNA/RNA_pol_sf"/>
</dbReference>
<name>A0AA88V9N8_9ASTE</name>